<sequence length="54" mass="5489">MGRGTAGRGMPSGRGMGRSRMATPTPTRRFGRGTPTTAASGGLGRLLGSLTGRR</sequence>
<evidence type="ECO:0000313" key="2">
    <source>
        <dbReference type="EMBL" id="MFC4692810.1"/>
    </source>
</evidence>
<dbReference type="Proteomes" id="UP001596025">
    <property type="component" value="Unassembled WGS sequence"/>
</dbReference>
<organism evidence="2 3">
    <name type="scientific">Geodermatophilus arenarius</name>
    <dbReference type="NCBI Taxonomy" id="1137990"/>
    <lineage>
        <taxon>Bacteria</taxon>
        <taxon>Bacillati</taxon>
        <taxon>Actinomycetota</taxon>
        <taxon>Actinomycetes</taxon>
        <taxon>Geodermatophilales</taxon>
        <taxon>Geodermatophilaceae</taxon>
        <taxon>Geodermatophilus</taxon>
    </lineage>
</organism>
<proteinExistence type="predicted"/>
<dbReference type="RefSeq" id="WP_387987299.1">
    <property type="nucleotide sequence ID" value="NZ_JBHSGR010000004.1"/>
</dbReference>
<evidence type="ECO:0000313" key="3">
    <source>
        <dbReference type="Proteomes" id="UP001596025"/>
    </source>
</evidence>
<reference evidence="3" key="1">
    <citation type="journal article" date="2019" name="Int. J. Syst. Evol. Microbiol.">
        <title>The Global Catalogue of Microorganisms (GCM) 10K type strain sequencing project: providing services to taxonomists for standard genome sequencing and annotation.</title>
        <authorList>
            <consortium name="The Broad Institute Genomics Platform"/>
            <consortium name="The Broad Institute Genome Sequencing Center for Infectious Disease"/>
            <person name="Wu L."/>
            <person name="Ma J."/>
        </authorList>
    </citation>
    <scope>NUCLEOTIDE SEQUENCE [LARGE SCALE GENOMIC DNA]</scope>
    <source>
        <strain evidence="3">CCUG 62763</strain>
    </source>
</reference>
<dbReference type="EMBL" id="JBHSGR010000004">
    <property type="protein sequence ID" value="MFC4692810.1"/>
    <property type="molecule type" value="Genomic_DNA"/>
</dbReference>
<accession>A0ABV9LH25</accession>
<feature type="compositionally biased region" description="Gly residues" evidence="1">
    <location>
        <begin position="1"/>
        <end position="16"/>
    </location>
</feature>
<keyword evidence="3" id="KW-1185">Reference proteome</keyword>
<feature type="compositionally biased region" description="Low complexity" evidence="1">
    <location>
        <begin position="17"/>
        <end position="54"/>
    </location>
</feature>
<name>A0ABV9LH25_9ACTN</name>
<gene>
    <name evidence="2" type="ORF">ACFO3M_05355</name>
</gene>
<protein>
    <submittedName>
        <fullName evidence="2">Uncharacterized protein</fullName>
    </submittedName>
</protein>
<evidence type="ECO:0000256" key="1">
    <source>
        <dbReference type="SAM" id="MobiDB-lite"/>
    </source>
</evidence>
<feature type="region of interest" description="Disordered" evidence="1">
    <location>
        <begin position="1"/>
        <end position="54"/>
    </location>
</feature>
<comment type="caution">
    <text evidence="2">The sequence shown here is derived from an EMBL/GenBank/DDBJ whole genome shotgun (WGS) entry which is preliminary data.</text>
</comment>